<reference evidence="2" key="2">
    <citation type="submission" date="2022-06" db="UniProtKB">
        <authorList>
            <consortium name="EnsemblMetazoa"/>
        </authorList>
    </citation>
    <scope>IDENTIFICATION</scope>
</reference>
<reference evidence="3" key="1">
    <citation type="submission" date="2013-10" db="EMBL/GenBank/DDBJ databases">
        <title>Genome sequencing of Onchocerca volvulus.</title>
        <authorList>
            <person name="Cotton J."/>
            <person name="Tsai J."/>
            <person name="Stanley E."/>
            <person name="Tracey A."/>
            <person name="Holroyd N."/>
            <person name="Lustigman S."/>
            <person name="Berriman M."/>
        </authorList>
    </citation>
    <scope>NUCLEOTIDE SEQUENCE</scope>
</reference>
<accession>A0A8R1XZD6</accession>
<dbReference type="AlphaFoldDB" id="A0A8R1XZD6"/>
<dbReference type="Proteomes" id="UP000024404">
    <property type="component" value="Unassembled WGS sequence"/>
</dbReference>
<dbReference type="EnsemblMetazoa" id="OVOC5900.1">
    <property type="protein sequence ID" value="OVOC5900.1"/>
    <property type="gene ID" value="WBGene00242709"/>
</dbReference>
<organism evidence="2 3">
    <name type="scientific">Onchocerca volvulus</name>
    <dbReference type="NCBI Taxonomy" id="6282"/>
    <lineage>
        <taxon>Eukaryota</taxon>
        <taxon>Metazoa</taxon>
        <taxon>Ecdysozoa</taxon>
        <taxon>Nematoda</taxon>
        <taxon>Chromadorea</taxon>
        <taxon>Rhabditida</taxon>
        <taxon>Spirurina</taxon>
        <taxon>Spiruromorpha</taxon>
        <taxon>Filarioidea</taxon>
        <taxon>Onchocercidae</taxon>
        <taxon>Onchocerca</taxon>
    </lineage>
</organism>
<sequence length="71" mass="8439">MGSFGTEIRAKEDQTGLGSDTTQSKRMTEKRYWMDRWMDGCLCLCTGMNDFVEWYLLIFWDGKRKEWDIGL</sequence>
<proteinExistence type="predicted"/>
<feature type="region of interest" description="Disordered" evidence="1">
    <location>
        <begin position="1"/>
        <end position="25"/>
    </location>
</feature>
<dbReference type="EMBL" id="CMVM020000161">
    <property type="status" value="NOT_ANNOTATED_CDS"/>
    <property type="molecule type" value="Genomic_DNA"/>
</dbReference>
<feature type="compositionally biased region" description="Polar residues" evidence="1">
    <location>
        <begin position="16"/>
        <end position="25"/>
    </location>
</feature>
<keyword evidence="3" id="KW-1185">Reference proteome</keyword>
<name>A0A8R1XZD6_ONCVO</name>
<evidence type="ECO:0000313" key="2">
    <source>
        <dbReference type="EnsemblMetazoa" id="OVOC5900.1"/>
    </source>
</evidence>
<protein>
    <submittedName>
        <fullName evidence="2">Uncharacterized protein</fullName>
    </submittedName>
</protein>
<evidence type="ECO:0000256" key="1">
    <source>
        <dbReference type="SAM" id="MobiDB-lite"/>
    </source>
</evidence>
<evidence type="ECO:0000313" key="3">
    <source>
        <dbReference type="Proteomes" id="UP000024404"/>
    </source>
</evidence>